<dbReference type="Proteomes" id="UP001549097">
    <property type="component" value="Unassembled WGS sequence"/>
</dbReference>
<evidence type="ECO:0000313" key="2">
    <source>
        <dbReference type="Proteomes" id="UP001549097"/>
    </source>
</evidence>
<evidence type="ECO:0000313" key="1">
    <source>
        <dbReference type="EMBL" id="MET3729850.1"/>
    </source>
</evidence>
<organism evidence="1 2">
    <name type="scientific">Fictibacillus halophilus</name>
    <dbReference type="NCBI Taxonomy" id="1610490"/>
    <lineage>
        <taxon>Bacteria</taxon>
        <taxon>Bacillati</taxon>
        <taxon>Bacillota</taxon>
        <taxon>Bacilli</taxon>
        <taxon>Bacillales</taxon>
        <taxon>Fictibacillaceae</taxon>
        <taxon>Fictibacillus</taxon>
    </lineage>
</organism>
<dbReference type="EMBL" id="JBEPMP010000001">
    <property type="protein sequence ID" value="MET3729850.1"/>
    <property type="molecule type" value="Genomic_DNA"/>
</dbReference>
<name>A0ABV2LMP0_9BACL</name>
<accession>A0ABV2LMP0</accession>
<proteinExistence type="predicted"/>
<protein>
    <submittedName>
        <fullName evidence="1">Uncharacterized protein</fullName>
    </submittedName>
</protein>
<gene>
    <name evidence="1" type="ORF">ABID52_003431</name>
</gene>
<keyword evidence="2" id="KW-1185">Reference proteome</keyword>
<comment type="caution">
    <text evidence="1">The sequence shown here is derived from an EMBL/GenBank/DDBJ whole genome shotgun (WGS) entry which is preliminary data.</text>
</comment>
<reference evidence="1 2" key="1">
    <citation type="submission" date="2024-06" db="EMBL/GenBank/DDBJ databases">
        <title>Genomic Encyclopedia of Type Strains, Phase IV (KMG-IV): sequencing the most valuable type-strain genomes for metagenomic binning, comparative biology and taxonomic classification.</title>
        <authorList>
            <person name="Goeker M."/>
        </authorList>
    </citation>
    <scope>NUCLEOTIDE SEQUENCE [LARGE SCALE GENOMIC DNA]</scope>
    <source>
        <strain evidence="1 2">DSM 100124</strain>
    </source>
</reference>
<sequence>MGRAVRWRLLKARSGRRLTVRPMESELPGAEINYFPKGSNVTKTSYLFERFVTCKTVQLTVWFSLLYIVCNYQEEEVRILGRRIVLVN</sequence>